<reference evidence="9" key="1">
    <citation type="submission" date="2020-02" db="EMBL/GenBank/DDBJ databases">
        <authorList>
            <person name="Scholz U."/>
            <person name="Mascher M."/>
            <person name="Fiebig A."/>
        </authorList>
    </citation>
    <scope>NUCLEOTIDE SEQUENCE</scope>
</reference>
<dbReference type="SUPFAM" id="SSF144000">
    <property type="entry name" value="Oxysterol-binding protein-like"/>
    <property type="match status" value="1"/>
</dbReference>
<evidence type="ECO:0000313" key="9">
    <source>
        <dbReference type="EMBL" id="CAA7395195.1"/>
    </source>
</evidence>
<comment type="similarity">
    <text evidence="2">Belongs to the OSBP family.</text>
</comment>
<dbReference type="PROSITE" id="PS50003">
    <property type="entry name" value="PH_DOMAIN"/>
    <property type="match status" value="1"/>
</dbReference>
<keyword evidence="3" id="KW-0813">Transport</keyword>
<evidence type="ECO:0000256" key="5">
    <source>
        <dbReference type="ARBA" id="ARBA00023055"/>
    </source>
</evidence>
<keyword evidence="4" id="KW-0175">Coiled coil</keyword>
<dbReference type="PANTHER" id="PTHR10972:SF96">
    <property type="entry name" value="OXYSTEROL-BINDING PROTEIN-RELATED PROTEIN 1A-RELATED"/>
    <property type="match status" value="1"/>
</dbReference>
<dbReference type="GO" id="GO:0016020">
    <property type="term" value="C:membrane"/>
    <property type="evidence" value="ECO:0007669"/>
    <property type="project" value="TreeGrafter"/>
</dbReference>
<feature type="region of interest" description="Disordered" evidence="7">
    <location>
        <begin position="15"/>
        <end position="90"/>
    </location>
</feature>
<feature type="compositionally biased region" description="Low complexity" evidence="7">
    <location>
        <begin position="66"/>
        <end position="77"/>
    </location>
</feature>
<dbReference type="GO" id="GO:0032934">
    <property type="term" value="F:sterol binding"/>
    <property type="evidence" value="ECO:0007669"/>
    <property type="project" value="TreeGrafter"/>
</dbReference>
<dbReference type="InterPro" id="IPR001849">
    <property type="entry name" value="PH_domain"/>
</dbReference>
<evidence type="ECO:0000256" key="7">
    <source>
        <dbReference type="SAM" id="MobiDB-lite"/>
    </source>
</evidence>
<dbReference type="Pfam" id="PF01237">
    <property type="entry name" value="Oxysterol_BP"/>
    <property type="match status" value="1"/>
</dbReference>
<evidence type="ECO:0000256" key="3">
    <source>
        <dbReference type="ARBA" id="ARBA00022448"/>
    </source>
</evidence>
<sequence>MHPFCCVSPVPVTEGNCPASPHAPPSPPPSPPRLAGGGLIKPPPTASLESSRRTAAGGMPPPPVKSSSASRDSSPHASDQRNGSIQCCDGGVASNNGNINGLRWPSNKGSSSVGNVGGGDQACHLYSGHSHSNNFNHYKSLAPQPSSTDLSLLRMSSVQDGAIPHQSGDHRGEVKLNNIVGNGISGILHKWVNYGKGWRPRWFVLQDGVLSFYKIHGPDRIEVNHETEKGSKVIGEESMRRLSRGRHGHSHHRRKPVGEVHLKVSTIRESRSDDKRFSIFTGTKRLHLRADTREDRLMWMEALQAVKEMFPRMSNCELMAPVDNFVVSTEKLRKRLLEERVTDTAIQDCEHIVKSEFSTLQKQLVALKQKQVLLIDTLRQLETEKVDLENTLVDESQRQFQEDESLSRSRQEKYSEGSVSGSDDDNERNDAAEEETDEDDNAFFDTHDFLSSSSFKSSASEFQRLSFDLDEDDLYGIDFLDDSEASIKPLSGSYPYIQRRKKLPDPVEKEKGVSLWSMIKDNIGKDLTKVCLPVYFNEPLSSLQKCFEDLEYSFLIDRAYEWGKKGNGLMRILNVAAFAISGYSSTEGRNCKPFNPLLGETYEAEYPDKGIRFLSEKVSHHPMIVACHCEGKGWKFWGDSDLKSKFWGRSIQLDPVGVLTLEFDDGEVFQWSKVTTSIYNLILGKLYCDHYGTMRIQGNREYSCKLKFKEQSIIDRNPHQVQGIVQDRHGKTVATLFGKWDESMQYVMGDCSAKSKLTEPSSNAPLLWKRAKPSHYPTRYNLTRFAITMNELTPGLKEKLPPTDSRLRPDQRCLENGEYEMANAEKLRLEQRQRQARKMQERGWKPRWFTKEKGEDTYRYVGGYWESRESPCWDSCPDIFGKVPADPID</sequence>
<dbReference type="InterPro" id="IPR011993">
    <property type="entry name" value="PH-like_dom_sf"/>
</dbReference>
<feature type="compositionally biased region" description="Pro residues" evidence="7">
    <location>
        <begin position="21"/>
        <end position="32"/>
    </location>
</feature>
<dbReference type="PANTHER" id="PTHR10972">
    <property type="entry name" value="OXYSTEROL-BINDING PROTEIN-RELATED"/>
    <property type="match status" value="1"/>
</dbReference>
<keyword evidence="5" id="KW-0445">Lipid transport</keyword>
<dbReference type="Proteomes" id="UP000663760">
    <property type="component" value="Chromosome 4"/>
</dbReference>
<dbReference type="GO" id="GO:0006869">
    <property type="term" value="P:lipid transport"/>
    <property type="evidence" value="ECO:0007669"/>
    <property type="project" value="UniProtKB-KW"/>
</dbReference>
<evidence type="ECO:0000256" key="4">
    <source>
        <dbReference type="ARBA" id="ARBA00023054"/>
    </source>
</evidence>
<dbReference type="GO" id="GO:0005829">
    <property type="term" value="C:cytosol"/>
    <property type="evidence" value="ECO:0007669"/>
    <property type="project" value="TreeGrafter"/>
</dbReference>
<protein>
    <recommendedName>
        <fullName evidence="8">PH domain-containing protein</fullName>
    </recommendedName>
</protein>
<organism evidence="9 10">
    <name type="scientific">Spirodela intermedia</name>
    <name type="common">Intermediate duckweed</name>
    <dbReference type="NCBI Taxonomy" id="51605"/>
    <lineage>
        <taxon>Eukaryota</taxon>
        <taxon>Viridiplantae</taxon>
        <taxon>Streptophyta</taxon>
        <taxon>Embryophyta</taxon>
        <taxon>Tracheophyta</taxon>
        <taxon>Spermatophyta</taxon>
        <taxon>Magnoliopsida</taxon>
        <taxon>Liliopsida</taxon>
        <taxon>Araceae</taxon>
        <taxon>Lemnoideae</taxon>
        <taxon>Spirodela</taxon>
    </lineage>
</organism>
<keyword evidence="6" id="KW-0446">Lipid-binding</keyword>
<evidence type="ECO:0000256" key="2">
    <source>
        <dbReference type="ARBA" id="ARBA00008842"/>
    </source>
</evidence>
<dbReference type="FunFam" id="2.40.160.120:FF:000006">
    <property type="entry name" value="oxysterol-binding protein-related protein 1D isoform X1"/>
    <property type="match status" value="1"/>
</dbReference>
<gene>
    <name evidence="9" type="ORF">SI8410_04005856</name>
</gene>
<dbReference type="Gene3D" id="3.30.70.3490">
    <property type="match status" value="1"/>
</dbReference>
<dbReference type="SMART" id="SM00233">
    <property type="entry name" value="PH"/>
    <property type="match status" value="1"/>
</dbReference>
<dbReference type="InterPro" id="IPR037239">
    <property type="entry name" value="OSBP_sf"/>
</dbReference>
<comment type="function">
    <text evidence="1">May be involved in the transport of sterols.</text>
</comment>
<dbReference type="Pfam" id="PF00169">
    <property type="entry name" value="PH"/>
    <property type="match status" value="1"/>
</dbReference>
<dbReference type="CDD" id="cd13294">
    <property type="entry name" value="PH_ORP_plant"/>
    <property type="match status" value="1"/>
</dbReference>
<evidence type="ECO:0000256" key="6">
    <source>
        <dbReference type="ARBA" id="ARBA00023121"/>
    </source>
</evidence>
<evidence type="ECO:0000256" key="1">
    <source>
        <dbReference type="ARBA" id="ARBA00003361"/>
    </source>
</evidence>
<feature type="compositionally biased region" description="Basic and acidic residues" evidence="7">
    <location>
        <begin position="397"/>
        <end position="415"/>
    </location>
</feature>
<feature type="domain" description="PH" evidence="8">
    <location>
        <begin position="181"/>
        <end position="308"/>
    </location>
</feature>
<dbReference type="EMBL" id="LR746267">
    <property type="protein sequence ID" value="CAA7395195.1"/>
    <property type="molecule type" value="Genomic_DNA"/>
</dbReference>
<dbReference type="Gene3D" id="2.40.160.120">
    <property type="match status" value="1"/>
</dbReference>
<feature type="compositionally biased region" description="Acidic residues" evidence="7">
    <location>
        <begin position="422"/>
        <end position="440"/>
    </location>
</feature>
<dbReference type="Gene3D" id="2.30.29.30">
    <property type="entry name" value="Pleckstrin-homology domain (PH domain)/Phosphotyrosine-binding domain (PTB)"/>
    <property type="match status" value="1"/>
</dbReference>
<dbReference type="OrthoDB" id="14833at2759"/>
<dbReference type="AlphaFoldDB" id="A0A7I8KDW8"/>
<evidence type="ECO:0000313" key="10">
    <source>
        <dbReference type="Proteomes" id="UP000663760"/>
    </source>
</evidence>
<dbReference type="SUPFAM" id="SSF50729">
    <property type="entry name" value="PH domain-like"/>
    <property type="match status" value="1"/>
</dbReference>
<accession>A0A7I8KDW8</accession>
<feature type="region of interest" description="Disordered" evidence="7">
    <location>
        <begin position="397"/>
        <end position="440"/>
    </location>
</feature>
<keyword evidence="10" id="KW-1185">Reference proteome</keyword>
<dbReference type="FunFam" id="3.30.70.3490:FF:000013">
    <property type="entry name" value="Oxysterol-binding protein-related protein 2A"/>
    <property type="match status" value="1"/>
</dbReference>
<dbReference type="InterPro" id="IPR000648">
    <property type="entry name" value="Oxysterol-bd"/>
</dbReference>
<name>A0A7I8KDW8_SPIIN</name>
<proteinExistence type="inferred from homology"/>
<evidence type="ECO:0000259" key="8">
    <source>
        <dbReference type="PROSITE" id="PS50003"/>
    </source>
</evidence>